<reference evidence="2" key="1">
    <citation type="submission" date="2018-01" db="EMBL/GenBank/DDBJ databases">
        <title>An insight into the sialome of Amazonian anophelines.</title>
        <authorList>
            <person name="Ribeiro J.M."/>
            <person name="Scarpassa V."/>
            <person name="Calvo E."/>
        </authorList>
    </citation>
    <scope>NUCLEOTIDE SEQUENCE</scope>
    <source>
        <tissue evidence="2">Salivary glands</tissue>
    </source>
</reference>
<name>A0A2M4CED4_9DIPT</name>
<evidence type="ECO:0000313" key="2">
    <source>
        <dbReference type="EMBL" id="MBW63605.1"/>
    </source>
</evidence>
<organism evidence="2">
    <name type="scientific">Anopheles marajoara</name>
    <dbReference type="NCBI Taxonomy" id="58244"/>
    <lineage>
        <taxon>Eukaryota</taxon>
        <taxon>Metazoa</taxon>
        <taxon>Ecdysozoa</taxon>
        <taxon>Arthropoda</taxon>
        <taxon>Hexapoda</taxon>
        <taxon>Insecta</taxon>
        <taxon>Pterygota</taxon>
        <taxon>Neoptera</taxon>
        <taxon>Endopterygota</taxon>
        <taxon>Diptera</taxon>
        <taxon>Nematocera</taxon>
        <taxon>Culicoidea</taxon>
        <taxon>Culicidae</taxon>
        <taxon>Anophelinae</taxon>
        <taxon>Anopheles</taxon>
    </lineage>
</organism>
<dbReference type="EMBL" id="GGFJ01014464">
    <property type="protein sequence ID" value="MBW63605.1"/>
    <property type="molecule type" value="Transcribed_RNA"/>
</dbReference>
<feature type="chain" id="PRO_5014863148" evidence="1">
    <location>
        <begin position="20"/>
        <end position="70"/>
    </location>
</feature>
<protein>
    <submittedName>
        <fullName evidence="2">Putative secreted protein</fullName>
    </submittedName>
</protein>
<evidence type="ECO:0000256" key="1">
    <source>
        <dbReference type="SAM" id="SignalP"/>
    </source>
</evidence>
<keyword evidence="1" id="KW-0732">Signal</keyword>
<feature type="signal peptide" evidence="1">
    <location>
        <begin position="1"/>
        <end position="19"/>
    </location>
</feature>
<proteinExistence type="predicted"/>
<accession>A0A2M4CED4</accession>
<sequence length="70" mass="7959">MRSLLLLLLLLLVFQCLRGRSLTEVHSITSKPGLPPTKPPTHDLLRFVRTRSTCVGENLPRILPIETREN</sequence>
<dbReference type="AlphaFoldDB" id="A0A2M4CED4"/>